<dbReference type="RefSeq" id="WP_110399393.1">
    <property type="nucleotide sequence ID" value="NZ_QJJS01000002.1"/>
</dbReference>
<reference evidence="14 15" key="1">
    <citation type="submission" date="2018-05" db="EMBL/GenBank/DDBJ databases">
        <title>Genomic Encyclopedia of Type Strains, Phase IV (KMG-IV): sequencing the most valuable type-strain genomes for metagenomic binning, comparative biology and taxonomic classification.</title>
        <authorList>
            <person name="Goeker M."/>
        </authorList>
    </citation>
    <scope>NUCLEOTIDE SEQUENCE [LARGE SCALE GENOMIC DNA]</scope>
    <source>
        <strain evidence="14 15">DSM 566</strain>
    </source>
</reference>
<name>A0A318H4V9_9BURK</name>
<dbReference type="GO" id="GO:0009244">
    <property type="term" value="P:lipopolysaccharide core region biosynthetic process"/>
    <property type="evidence" value="ECO:0007669"/>
    <property type="project" value="InterPro"/>
</dbReference>
<dbReference type="InterPro" id="IPR011908">
    <property type="entry name" value="LipoPS_heptosylTferase-I"/>
</dbReference>
<keyword evidence="3" id="KW-1003">Cell membrane</keyword>
<evidence type="ECO:0000313" key="14">
    <source>
        <dbReference type="EMBL" id="PXW98771.1"/>
    </source>
</evidence>
<evidence type="ECO:0000256" key="5">
    <source>
        <dbReference type="ARBA" id="ARBA00022676"/>
    </source>
</evidence>
<evidence type="ECO:0000256" key="13">
    <source>
        <dbReference type="ARBA" id="ARBA00049201"/>
    </source>
</evidence>
<organism evidence="14 15">
    <name type="scientific">Sphaerotilus hippei</name>
    <dbReference type="NCBI Taxonomy" id="744406"/>
    <lineage>
        <taxon>Bacteria</taxon>
        <taxon>Pseudomonadati</taxon>
        <taxon>Pseudomonadota</taxon>
        <taxon>Betaproteobacteria</taxon>
        <taxon>Burkholderiales</taxon>
        <taxon>Sphaerotilaceae</taxon>
        <taxon>Sphaerotilus</taxon>
    </lineage>
</organism>
<dbReference type="Pfam" id="PF01075">
    <property type="entry name" value="Glyco_transf_9"/>
    <property type="match status" value="1"/>
</dbReference>
<evidence type="ECO:0000256" key="7">
    <source>
        <dbReference type="ARBA" id="ARBA00022985"/>
    </source>
</evidence>
<dbReference type="NCBIfam" id="TIGR02193">
    <property type="entry name" value="heptsyl_trn_I"/>
    <property type="match status" value="1"/>
</dbReference>
<proteinExistence type="inferred from homology"/>
<evidence type="ECO:0000256" key="3">
    <source>
        <dbReference type="ARBA" id="ARBA00022475"/>
    </source>
</evidence>
<keyword evidence="5" id="KW-0328">Glycosyltransferase</keyword>
<accession>A0A318H4V9</accession>
<evidence type="ECO:0000256" key="9">
    <source>
        <dbReference type="ARBA" id="ARBA00043995"/>
    </source>
</evidence>
<comment type="subcellular location">
    <subcellularLocation>
        <location evidence="1">Cell inner membrane</location>
        <topology evidence="1">Peripheral membrane protein</topology>
        <orientation evidence="1">Cytoplasmic side</orientation>
    </subcellularLocation>
</comment>
<dbReference type="InterPro" id="IPR051199">
    <property type="entry name" value="LPS_LOS_Heptosyltrfase"/>
</dbReference>
<dbReference type="EC" id="2.4.99.23" evidence="10"/>
<comment type="catalytic activity">
    <reaction evidence="13">
        <text>an alpha-Kdo-(2-&gt;4)-alpha-Kdo-(2-&gt;6)-lipid A + ADP-L-glycero-beta-D-manno-heptose = an L-alpha-D-Hep-(1-&gt;5)-[alpha-Kdo-(2-&gt;4)]-alpha-Kdo-(2-&gt;6)-lipid A + ADP + H(+)</text>
        <dbReference type="Rhea" id="RHEA:74067"/>
        <dbReference type="ChEBI" id="CHEBI:15378"/>
        <dbReference type="ChEBI" id="CHEBI:61506"/>
        <dbReference type="ChEBI" id="CHEBI:176431"/>
        <dbReference type="ChEBI" id="CHEBI:193068"/>
        <dbReference type="ChEBI" id="CHEBI:456216"/>
        <dbReference type="EC" id="2.4.99.23"/>
    </reaction>
</comment>
<dbReference type="OrthoDB" id="9767552at2"/>
<comment type="similarity">
    <text evidence="9">Belongs to the glycosyltransferase 9 family.</text>
</comment>
<evidence type="ECO:0000256" key="12">
    <source>
        <dbReference type="ARBA" id="ARBA00044330"/>
    </source>
</evidence>
<dbReference type="InterPro" id="IPR002201">
    <property type="entry name" value="Glyco_trans_9"/>
</dbReference>
<dbReference type="GO" id="GO:0008713">
    <property type="term" value="F:ADP-heptose-lipopolysaccharide heptosyltransferase activity"/>
    <property type="evidence" value="ECO:0007669"/>
    <property type="project" value="TreeGrafter"/>
</dbReference>
<dbReference type="Gene3D" id="3.40.50.2000">
    <property type="entry name" value="Glycogen Phosphorylase B"/>
    <property type="match status" value="2"/>
</dbReference>
<evidence type="ECO:0000256" key="11">
    <source>
        <dbReference type="ARBA" id="ARBA00044190"/>
    </source>
</evidence>
<evidence type="ECO:0000256" key="6">
    <source>
        <dbReference type="ARBA" id="ARBA00022679"/>
    </source>
</evidence>
<keyword evidence="7" id="KW-0448">Lipopolysaccharide biosynthesis</keyword>
<evidence type="ECO:0000256" key="1">
    <source>
        <dbReference type="ARBA" id="ARBA00004515"/>
    </source>
</evidence>
<sequence>MRILIVKLSSLGDVIHALPVVHDLLKVHPGAQIDWVVEPGFAPLVRRVAGIGRVLECAQRRWRRSWWRLSVRREQRAFRQLLQQEAYDAVLDLQGLTKSAVVAWRARLSATGHRFALAHPTDGSGWEAPTRWVADRPIAMERHIHVVDRSRALCARALGYPVEEPPDFGLQGARVAGEAARTVVLVHGTSRDDKLWPEPLWVALGQRLVQAGWRIALPQGSEEEGARARRLAEGIRLACARPEAPGIDPCELWPRMDLNALAERMGRAGGCVGVDSGLSHLAVALDLIHVQIYNFPTAWRTGPQPSHGHVHQVSVGGEGAPTLDEVWAAWTQACERRGAARAGAGVPA</sequence>
<protein>
    <recommendedName>
        <fullName evidence="11">Lipopolysaccharide heptosyltransferase 1</fullName>
        <ecNumber evidence="10">2.4.99.23</ecNumber>
    </recommendedName>
    <alternativeName>
        <fullName evidence="12">ADP-heptose:lipopolysaccharide heptosyltransferase I</fullName>
    </alternativeName>
</protein>
<dbReference type="PANTHER" id="PTHR30160:SF19">
    <property type="entry name" value="LIPOPOLYSACCHARIDE HEPTOSYLTRANSFERASE 1"/>
    <property type="match status" value="1"/>
</dbReference>
<dbReference type="GO" id="GO:0005886">
    <property type="term" value="C:plasma membrane"/>
    <property type="evidence" value="ECO:0007669"/>
    <property type="project" value="UniProtKB-SubCell"/>
</dbReference>
<dbReference type="PANTHER" id="PTHR30160">
    <property type="entry name" value="TETRAACYLDISACCHARIDE 4'-KINASE-RELATED"/>
    <property type="match status" value="1"/>
</dbReference>
<comment type="caution">
    <text evidence="14">The sequence shown here is derived from an EMBL/GenBank/DDBJ whole genome shotgun (WGS) entry which is preliminary data.</text>
</comment>
<dbReference type="Proteomes" id="UP000247811">
    <property type="component" value="Unassembled WGS sequence"/>
</dbReference>
<evidence type="ECO:0000313" key="15">
    <source>
        <dbReference type="Proteomes" id="UP000247811"/>
    </source>
</evidence>
<dbReference type="CDD" id="cd03789">
    <property type="entry name" value="GT9_LPS_heptosyltransferase"/>
    <property type="match status" value="1"/>
</dbReference>
<dbReference type="AlphaFoldDB" id="A0A318H4V9"/>
<gene>
    <name evidence="14" type="ORF">C7444_102262</name>
</gene>
<keyword evidence="6 14" id="KW-0808">Transferase</keyword>
<keyword evidence="15" id="KW-1185">Reference proteome</keyword>
<dbReference type="EMBL" id="QJJS01000002">
    <property type="protein sequence ID" value="PXW98771.1"/>
    <property type="molecule type" value="Genomic_DNA"/>
</dbReference>
<dbReference type="GO" id="GO:0005829">
    <property type="term" value="C:cytosol"/>
    <property type="evidence" value="ECO:0007669"/>
    <property type="project" value="TreeGrafter"/>
</dbReference>
<keyword evidence="4" id="KW-0997">Cell inner membrane</keyword>
<evidence type="ECO:0000256" key="8">
    <source>
        <dbReference type="ARBA" id="ARBA00023136"/>
    </source>
</evidence>
<dbReference type="SUPFAM" id="SSF53756">
    <property type="entry name" value="UDP-Glycosyltransferase/glycogen phosphorylase"/>
    <property type="match status" value="1"/>
</dbReference>
<comment type="pathway">
    <text evidence="2">Bacterial outer membrane biogenesis; LPS core biosynthesis.</text>
</comment>
<evidence type="ECO:0000256" key="2">
    <source>
        <dbReference type="ARBA" id="ARBA00004713"/>
    </source>
</evidence>
<evidence type="ECO:0000256" key="4">
    <source>
        <dbReference type="ARBA" id="ARBA00022519"/>
    </source>
</evidence>
<keyword evidence="8" id="KW-0472">Membrane</keyword>
<evidence type="ECO:0000256" key="10">
    <source>
        <dbReference type="ARBA" id="ARBA00044041"/>
    </source>
</evidence>